<name>A0AA88H2P0_NAELO</name>
<protein>
    <submittedName>
        <fullName evidence="2">Uncharacterized protein</fullName>
    </submittedName>
</protein>
<feature type="compositionally biased region" description="Low complexity" evidence="1">
    <location>
        <begin position="37"/>
        <end position="47"/>
    </location>
</feature>
<dbReference type="GeneID" id="68103733"/>
<accession>A0AA88H2P0</accession>
<dbReference type="InterPro" id="IPR027443">
    <property type="entry name" value="IPNS-like_sf"/>
</dbReference>
<evidence type="ECO:0000313" key="2">
    <source>
        <dbReference type="EMBL" id="KAG2392554.1"/>
    </source>
</evidence>
<sequence length="454" mass="52574">MTNKNKPSERVASSSSEKKKNSSKSFKKEYYKKKAAEASSSSTTTSEDILIQTGTGLHLDSWPYNLWGKLKSDFTYGPLDRFRPFQSMLCLTSGHTNPNKKEGGLELIPGFASVAERYFPAMDEMLREGKSKRTKSPWISSYHIRFNQKEDEPLFELVRKVKRVPRDWTAPPASTELLSTMNANDCLEYMRKIVKEHDAIPYHPIEKGDFIYFDIRSAHRNSDANEMDRPRSVFYHAYSVAHRVNEKTIESLKEKRKIFEHPSDFNSKFKMEQQLLNVEKDLIPLTPLGQCLYNERSYKTLLQPDDQIQPIVNQHSRLTQRHIDFYHRYGYVVVENVVSDADCEQLLNELCQYSAKAGCPLSLNSNSALSQSDFANIGGNFGAMVEWYYLPMQQQLRQHEGLYATTVSLLANTWCAKTPNAYHVPYNCPFADHLDPRKLWLYVDRMNFRMPDKH</sequence>
<keyword evidence="3" id="KW-1185">Reference proteome</keyword>
<dbReference type="PANTHER" id="PTHR31630:SF8">
    <property type="entry name" value="JMJC DOMAIN-CONTAINING PROTEIN"/>
    <property type="match status" value="1"/>
</dbReference>
<dbReference type="Gene3D" id="2.60.120.330">
    <property type="entry name" value="B-lactam Antibiotic, Isopenicillin N Synthase, Chain"/>
    <property type="match status" value="2"/>
</dbReference>
<evidence type="ECO:0000313" key="3">
    <source>
        <dbReference type="Proteomes" id="UP000816034"/>
    </source>
</evidence>
<dbReference type="SUPFAM" id="SSF51197">
    <property type="entry name" value="Clavaminate synthase-like"/>
    <property type="match status" value="2"/>
</dbReference>
<reference evidence="2 3" key="1">
    <citation type="journal article" date="2018" name="BMC Genomics">
        <title>The genome of Naegleria lovaniensis, the basis for a comparative approach to unravel pathogenicity factors of the human pathogenic amoeba N. fowleri.</title>
        <authorList>
            <person name="Liechti N."/>
            <person name="Schurch N."/>
            <person name="Bruggmann R."/>
            <person name="Wittwer M."/>
        </authorList>
    </citation>
    <scope>NUCLEOTIDE SEQUENCE [LARGE SCALE GENOMIC DNA]</scope>
    <source>
        <strain evidence="2 3">ATCC 30569</strain>
    </source>
</reference>
<dbReference type="RefSeq" id="XP_044554448.1">
    <property type="nucleotide sequence ID" value="XM_044686917.1"/>
</dbReference>
<dbReference type="AlphaFoldDB" id="A0AA88H2P0"/>
<evidence type="ECO:0000256" key="1">
    <source>
        <dbReference type="SAM" id="MobiDB-lite"/>
    </source>
</evidence>
<dbReference type="PANTHER" id="PTHR31630">
    <property type="entry name" value="PHYTANOYL-COA DIOXYGENASE-RELATED-RELATED"/>
    <property type="match status" value="1"/>
</dbReference>
<feature type="region of interest" description="Disordered" evidence="1">
    <location>
        <begin position="1"/>
        <end position="47"/>
    </location>
</feature>
<dbReference type="Proteomes" id="UP000816034">
    <property type="component" value="Unassembled WGS sequence"/>
</dbReference>
<comment type="caution">
    <text evidence="2">The sequence shown here is derived from an EMBL/GenBank/DDBJ whole genome shotgun (WGS) entry which is preliminary data.</text>
</comment>
<organism evidence="2 3">
    <name type="scientific">Naegleria lovaniensis</name>
    <name type="common">Amoeba</name>
    <dbReference type="NCBI Taxonomy" id="51637"/>
    <lineage>
        <taxon>Eukaryota</taxon>
        <taxon>Discoba</taxon>
        <taxon>Heterolobosea</taxon>
        <taxon>Tetramitia</taxon>
        <taxon>Eutetramitia</taxon>
        <taxon>Vahlkampfiidae</taxon>
        <taxon>Naegleria</taxon>
    </lineage>
</organism>
<gene>
    <name evidence="2" type="ORF">C9374_011279</name>
</gene>
<dbReference type="EMBL" id="PYSW02000004">
    <property type="protein sequence ID" value="KAG2392554.1"/>
    <property type="molecule type" value="Genomic_DNA"/>
</dbReference>
<proteinExistence type="predicted"/>
<feature type="compositionally biased region" description="Basic and acidic residues" evidence="1">
    <location>
        <begin position="16"/>
        <end position="36"/>
    </location>
</feature>